<dbReference type="GO" id="GO:0003682">
    <property type="term" value="F:chromatin binding"/>
    <property type="evidence" value="ECO:0007669"/>
    <property type="project" value="EnsemblFungi"/>
</dbReference>
<dbReference type="GO" id="GO:0003723">
    <property type="term" value="F:RNA binding"/>
    <property type="evidence" value="ECO:0007669"/>
    <property type="project" value="EnsemblFungi"/>
</dbReference>
<evidence type="ECO:0000313" key="4">
    <source>
        <dbReference type="Proteomes" id="UP000000267"/>
    </source>
</evidence>
<dbReference type="GO" id="GO:0005847">
    <property type="term" value="C:mRNA cleavage and polyadenylation specificity factor complex"/>
    <property type="evidence" value="ECO:0007669"/>
    <property type="project" value="EnsemblFungi"/>
</dbReference>
<dbReference type="KEGG" id="vpo:Kpol_1064p53"/>
<dbReference type="Proteomes" id="UP000000267">
    <property type="component" value="Unassembled WGS sequence"/>
</dbReference>
<keyword evidence="4" id="KW-1185">Reference proteome</keyword>
<sequence length="489" mass="55145">MASVLPQLVNIEHTLQSKTVEQIRDDIKEFQDAVELNSEQSEKIQSYIHALEDTFDQFTKDNEHIERKDNNVTDADIQLYTGLKNMYQDYLKVLNQLKQDKAAVRDEVEASDDKPEESSDVLEYIVNELPYQQPTERKKYIDNFIHSKDAQKLSKSTQVFDAIVNLCLLDSSINDNLRSYFALLKDIGYTHEDLSSNLPGGLLEILNSKSKSKNKEGKENKVIQEDVEETKENTDNSPVSNNSGNNTEDEKKKKISFSKYLKKDTDVNENGKRISSSMEPESSSDDSDSKKIKTEDGKYISSILKQVSDQNGNGQSTSRKSSNNIRFVDDSKLVTVFGDGLPQKGVQLSPDELKKLLKPFKEGEPRDLLSLEGVIPRARELSLILGQNEEDYSDVSSLKGGPIPYETTIPLKFRINFGNFSPDLSKGAREPVLVDDLHDKSGNLIYKGPLIAGAFGKNNLLLRKDRGGLPYKRVPEVLRNDYPPRPTND</sequence>
<evidence type="ECO:0000313" key="3">
    <source>
        <dbReference type="EMBL" id="EDO16571.1"/>
    </source>
</evidence>
<proteinExistence type="predicted"/>
<dbReference type="HOGENOM" id="CLU_025953_0_0_1"/>
<feature type="coiled-coil region" evidence="1">
    <location>
        <begin position="20"/>
        <end position="114"/>
    </location>
</feature>
<name>A7TMH7_VANPO</name>
<evidence type="ECO:0000256" key="1">
    <source>
        <dbReference type="SAM" id="Coils"/>
    </source>
</evidence>
<protein>
    <submittedName>
        <fullName evidence="3">Uncharacterized protein</fullName>
    </submittedName>
</protein>
<dbReference type="GO" id="GO:1901901">
    <property type="term" value="P:regulation of protein localization to cell division site involved in cytokinesis"/>
    <property type="evidence" value="ECO:0007669"/>
    <property type="project" value="EnsemblFungi"/>
</dbReference>
<dbReference type="GO" id="GO:0031126">
    <property type="term" value="P:sno(s)RNA 3'-end processing"/>
    <property type="evidence" value="ECO:0007669"/>
    <property type="project" value="EnsemblFungi"/>
</dbReference>
<reference evidence="3 4" key="1">
    <citation type="journal article" date="2007" name="Proc. Natl. Acad. Sci. U.S.A.">
        <title>Independent sorting-out of thousands of duplicated gene pairs in two yeast species descended from a whole-genome duplication.</title>
        <authorList>
            <person name="Scannell D.R."/>
            <person name="Frank A.C."/>
            <person name="Conant G.C."/>
            <person name="Byrne K.P."/>
            <person name="Woolfit M."/>
            <person name="Wolfe K.H."/>
        </authorList>
    </citation>
    <scope>NUCLEOTIDE SEQUENCE [LARGE SCALE GENOMIC DNA]</scope>
    <source>
        <strain evidence="4">ATCC 22028 / DSM 70294 / BCRC 21397 / CBS 2163 / NBRC 10782 / NRRL Y-8283 / UCD 57-17</strain>
    </source>
</reference>
<dbReference type="eggNOG" id="ENOG502QR0S">
    <property type="taxonomic scope" value="Eukaryota"/>
</dbReference>
<dbReference type="EMBL" id="DS480422">
    <property type="protein sequence ID" value="EDO16571.1"/>
    <property type="molecule type" value="Genomic_DNA"/>
</dbReference>
<dbReference type="OrthoDB" id="4070347at2759"/>
<feature type="region of interest" description="Disordered" evidence="2">
    <location>
        <begin position="211"/>
        <end position="292"/>
    </location>
</feature>
<organism evidence="4">
    <name type="scientific">Vanderwaltozyma polyspora (strain ATCC 22028 / DSM 70294 / BCRC 21397 / CBS 2163 / NBRC 10782 / NRRL Y-8283 / UCD 57-17)</name>
    <name type="common">Kluyveromyces polysporus</name>
    <dbReference type="NCBI Taxonomy" id="436907"/>
    <lineage>
        <taxon>Eukaryota</taxon>
        <taxon>Fungi</taxon>
        <taxon>Dikarya</taxon>
        <taxon>Ascomycota</taxon>
        <taxon>Saccharomycotina</taxon>
        <taxon>Saccharomycetes</taxon>
        <taxon>Saccharomycetales</taxon>
        <taxon>Saccharomycetaceae</taxon>
        <taxon>Vanderwaltozyma</taxon>
    </lineage>
</organism>
<dbReference type="GeneID" id="5544731"/>
<dbReference type="GO" id="GO:0005829">
    <property type="term" value="C:cytosol"/>
    <property type="evidence" value="ECO:0007669"/>
    <property type="project" value="EnsemblFungi"/>
</dbReference>
<dbReference type="AlphaFoldDB" id="A7TMH7"/>
<dbReference type="RefSeq" id="XP_001644429.1">
    <property type="nucleotide sequence ID" value="XM_001644379.1"/>
</dbReference>
<accession>A7TMH7</accession>
<dbReference type="InParanoid" id="A7TMH7"/>
<dbReference type="STRING" id="436907.A7TMH7"/>
<dbReference type="OMA" id="AMPSSMI"/>
<gene>
    <name evidence="3" type="ORF">Kpol_1064p53</name>
</gene>
<evidence type="ECO:0000256" key="2">
    <source>
        <dbReference type="SAM" id="MobiDB-lite"/>
    </source>
</evidence>
<dbReference type="PhylomeDB" id="A7TMH7"/>
<feature type="compositionally biased region" description="Polar residues" evidence="2">
    <location>
        <begin position="235"/>
        <end position="246"/>
    </location>
</feature>
<keyword evidence="1" id="KW-0175">Coiled coil</keyword>
<feature type="compositionally biased region" description="Basic and acidic residues" evidence="2">
    <location>
        <begin position="261"/>
        <end position="272"/>
    </location>
</feature>
<dbReference type="GO" id="GO:0030846">
    <property type="term" value="P:termination of RNA polymerase II transcription, poly(A)-coupled"/>
    <property type="evidence" value="ECO:0007669"/>
    <property type="project" value="EnsemblFungi"/>
</dbReference>
<dbReference type="GO" id="GO:1903501">
    <property type="term" value="P:positive regulation of mitotic actomyosin contractile ring assembly"/>
    <property type="evidence" value="ECO:0007669"/>
    <property type="project" value="EnsemblFungi"/>
</dbReference>
<dbReference type="FunCoup" id="A7TMH7">
    <property type="interactions" value="309"/>
</dbReference>
<dbReference type="GO" id="GO:0031124">
    <property type="term" value="P:mRNA 3'-end processing"/>
    <property type="evidence" value="ECO:0007669"/>
    <property type="project" value="EnsemblFungi"/>
</dbReference>
<feature type="compositionally biased region" description="Basic and acidic residues" evidence="2">
    <location>
        <begin position="213"/>
        <end position="234"/>
    </location>
</feature>